<dbReference type="PANTHER" id="PTHR43674">
    <property type="entry name" value="NITRILASE C965.09-RELATED"/>
    <property type="match status" value="1"/>
</dbReference>
<accession>A0ABU0ZTB2</accession>
<keyword evidence="1 3" id="KW-0378">Hydrolase</keyword>
<comment type="caution">
    <text evidence="3">The sequence shown here is derived from an EMBL/GenBank/DDBJ whole genome shotgun (WGS) entry which is preliminary data.</text>
</comment>
<dbReference type="SUPFAM" id="SSF56317">
    <property type="entry name" value="Carbon-nitrogen hydrolase"/>
    <property type="match status" value="1"/>
</dbReference>
<dbReference type="Proteomes" id="UP001230908">
    <property type="component" value="Unassembled WGS sequence"/>
</dbReference>
<name>A0ABU0ZTB2_9ACTN</name>
<dbReference type="InterPro" id="IPR036526">
    <property type="entry name" value="C-N_Hydrolase_sf"/>
</dbReference>
<proteinExistence type="predicted"/>
<protein>
    <submittedName>
        <fullName evidence="3">Carbon-nitrogen hydrolase family protein</fullName>
    </submittedName>
</protein>
<evidence type="ECO:0000256" key="1">
    <source>
        <dbReference type="ARBA" id="ARBA00022801"/>
    </source>
</evidence>
<dbReference type="EMBL" id="JAVHUY010000053">
    <property type="protein sequence ID" value="MDQ7910227.1"/>
    <property type="molecule type" value="Genomic_DNA"/>
</dbReference>
<dbReference type="PROSITE" id="PS50263">
    <property type="entry name" value="CN_HYDROLASE"/>
    <property type="match status" value="1"/>
</dbReference>
<organism evidence="3 4">
    <name type="scientific">Phytohabitans maris</name>
    <dbReference type="NCBI Taxonomy" id="3071409"/>
    <lineage>
        <taxon>Bacteria</taxon>
        <taxon>Bacillati</taxon>
        <taxon>Actinomycetota</taxon>
        <taxon>Actinomycetes</taxon>
        <taxon>Micromonosporales</taxon>
        <taxon>Micromonosporaceae</taxon>
    </lineage>
</organism>
<evidence type="ECO:0000259" key="2">
    <source>
        <dbReference type="PROSITE" id="PS50263"/>
    </source>
</evidence>
<feature type="domain" description="CN hydrolase" evidence="2">
    <location>
        <begin position="3"/>
        <end position="227"/>
    </location>
</feature>
<sequence>MTLTIAVAQPPVVSHDLATNVATHAAVVRAAGTRVVVFPEMSLTGYELEASTVDIGDPRLAPLVEACAASGALALVGAPVEGPHIATLAVDGGGVAVAYRKLNLGGGESTRFVPGTEPAAIDVDGWRLGLAICKDTGVPRHAAQTAALGIDAYVAGVAEDRPDVLAERAHRTAATHGVWVAVASFAGPTGGGYDTTAGRSTVVAPTGEVVALAGPEPGEVVRATLTLLS</sequence>
<dbReference type="InterPro" id="IPR050345">
    <property type="entry name" value="Aliph_Amidase/BUP"/>
</dbReference>
<keyword evidence="4" id="KW-1185">Reference proteome</keyword>
<dbReference type="PANTHER" id="PTHR43674:SF2">
    <property type="entry name" value="BETA-UREIDOPROPIONASE"/>
    <property type="match status" value="1"/>
</dbReference>
<dbReference type="RefSeq" id="WP_308717477.1">
    <property type="nucleotide sequence ID" value="NZ_JAVHUY010000053.1"/>
</dbReference>
<evidence type="ECO:0000313" key="4">
    <source>
        <dbReference type="Proteomes" id="UP001230908"/>
    </source>
</evidence>
<evidence type="ECO:0000313" key="3">
    <source>
        <dbReference type="EMBL" id="MDQ7910227.1"/>
    </source>
</evidence>
<dbReference type="Pfam" id="PF00795">
    <property type="entry name" value="CN_hydrolase"/>
    <property type="match status" value="1"/>
</dbReference>
<dbReference type="GO" id="GO:0016787">
    <property type="term" value="F:hydrolase activity"/>
    <property type="evidence" value="ECO:0007669"/>
    <property type="project" value="UniProtKB-KW"/>
</dbReference>
<gene>
    <name evidence="3" type="ORF">RB614_37615</name>
</gene>
<dbReference type="InterPro" id="IPR003010">
    <property type="entry name" value="C-N_Hydrolase"/>
</dbReference>
<dbReference type="CDD" id="cd07197">
    <property type="entry name" value="nitrilase"/>
    <property type="match status" value="1"/>
</dbReference>
<dbReference type="Gene3D" id="3.60.110.10">
    <property type="entry name" value="Carbon-nitrogen hydrolase"/>
    <property type="match status" value="1"/>
</dbReference>
<reference evidence="3 4" key="1">
    <citation type="submission" date="2023-08" db="EMBL/GenBank/DDBJ databases">
        <title>Phytohabitans sansha sp. nov., isolated from marine sediment.</title>
        <authorList>
            <person name="Zhao Y."/>
            <person name="Yi K."/>
        </authorList>
    </citation>
    <scope>NUCLEOTIDE SEQUENCE [LARGE SCALE GENOMIC DNA]</scope>
    <source>
        <strain evidence="3 4">ZYX-F-186</strain>
    </source>
</reference>